<evidence type="ECO:0000256" key="1">
    <source>
        <dbReference type="SAM" id="SignalP"/>
    </source>
</evidence>
<dbReference type="Proteomes" id="UP001239994">
    <property type="component" value="Unassembled WGS sequence"/>
</dbReference>
<protein>
    <submittedName>
        <fullName evidence="2">Uncharacterized protein</fullName>
    </submittedName>
</protein>
<feature type="chain" id="PRO_5042176059" evidence="1">
    <location>
        <begin position="22"/>
        <end position="131"/>
    </location>
</feature>
<organism evidence="2 3">
    <name type="scientific">Electrophorus voltai</name>
    <dbReference type="NCBI Taxonomy" id="2609070"/>
    <lineage>
        <taxon>Eukaryota</taxon>
        <taxon>Metazoa</taxon>
        <taxon>Chordata</taxon>
        <taxon>Craniata</taxon>
        <taxon>Vertebrata</taxon>
        <taxon>Euteleostomi</taxon>
        <taxon>Actinopterygii</taxon>
        <taxon>Neopterygii</taxon>
        <taxon>Teleostei</taxon>
        <taxon>Ostariophysi</taxon>
        <taxon>Gymnotiformes</taxon>
        <taxon>Gymnotoidei</taxon>
        <taxon>Gymnotidae</taxon>
        <taxon>Electrophorus</taxon>
    </lineage>
</organism>
<comment type="caution">
    <text evidence="2">The sequence shown here is derived from an EMBL/GenBank/DDBJ whole genome shotgun (WGS) entry which is preliminary data.</text>
</comment>
<name>A0AAD9E6T5_9TELE</name>
<proteinExistence type="predicted"/>
<sequence length="131" mass="15017">MINKKLVKIFSLVSLLTFTAHIPGLPWLCKHNPHLLWSENHIFVWAPSCNRQCLPNWAVPLQSTSIESPDADKDVTVLWEYRDLAEVFNSVKVTQAPPNWEWDCAITLKEAAVPPRSRICPISQEETHTME</sequence>
<dbReference type="AlphaFoldDB" id="A0AAD9E6T5"/>
<accession>A0AAD9E6T5</accession>
<reference evidence="2" key="1">
    <citation type="submission" date="2023-03" db="EMBL/GenBank/DDBJ databases">
        <title>Electrophorus voltai genome.</title>
        <authorList>
            <person name="Bian C."/>
        </authorList>
    </citation>
    <scope>NUCLEOTIDE SEQUENCE</scope>
    <source>
        <strain evidence="2">CB-2022</strain>
        <tissue evidence="2">Muscle</tissue>
    </source>
</reference>
<keyword evidence="1" id="KW-0732">Signal</keyword>
<keyword evidence="3" id="KW-1185">Reference proteome</keyword>
<feature type="signal peptide" evidence="1">
    <location>
        <begin position="1"/>
        <end position="21"/>
    </location>
</feature>
<gene>
    <name evidence="2" type="ORF">P4O66_020221</name>
</gene>
<dbReference type="EMBL" id="JAROKS010000004">
    <property type="protein sequence ID" value="KAK1804182.1"/>
    <property type="molecule type" value="Genomic_DNA"/>
</dbReference>
<evidence type="ECO:0000313" key="3">
    <source>
        <dbReference type="Proteomes" id="UP001239994"/>
    </source>
</evidence>
<evidence type="ECO:0000313" key="2">
    <source>
        <dbReference type="EMBL" id="KAK1804182.1"/>
    </source>
</evidence>